<dbReference type="Proteomes" id="UP001497512">
    <property type="component" value="Chromosome 10"/>
</dbReference>
<feature type="transmembrane region" description="Helical" evidence="2">
    <location>
        <begin position="33"/>
        <end position="52"/>
    </location>
</feature>
<accession>A0ABP0TDH9</accession>
<evidence type="ECO:0000256" key="1">
    <source>
        <dbReference type="SAM" id="MobiDB-lite"/>
    </source>
</evidence>
<keyword evidence="4" id="KW-1185">Reference proteome</keyword>
<feature type="region of interest" description="Disordered" evidence="1">
    <location>
        <begin position="89"/>
        <end position="121"/>
    </location>
</feature>
<keyword evidence="2" id="KW-1133">Transmembrane helix</keyword>
<gene>
    <name evidence="3" type="ORF">CSSPTR1EN2_LOCUS2149</name>
</gene>
<evidence type="ECO:0000256" key="2">
    <source>
        <dbReference type="SAM" id="Phobius"/>
    </source>
</evidence>
<evidence type="ECO:0000313" key="4">
    <source>
        <dbReference type="Proteomes" id="UP001497512"/>
    </source>
</evidence>
<dbReference type="EMBL" id="OZ019902">
    <property type="protein sequence ID" value="CAK9193684.1"/>
    <property type="molecule type" value="Genomic_DNA"/>
</dbReference>
<sequence>MADAGGQGQGQSRIDIEGHGGTKFLGNILQHTTFHTVFIGGLVGAGLHLFIFTHEPFASKLQPMTFKVEVGSRGGSKVPMVPTKMDKVVHPEGATNSVSAKSDNPHRGIVSGHSEGLKNKQ</sequence>
<name>A0ABP0TDH9_9BRYO</name>
<organism evidence="3 4">
    <name type="scientific">Sphagnum troendelagicum</name>
    <dbReference type="NCBI Taxonomy" id="128251"/>
    <lineage>
        <taxon>Eukaryota</taxon>
        <taxon>Viridiplantae</taxon>
        <taxon>Streptophyta</taxon>
        <taxon>Embryophyta</taxon>
        <taxon>Bryophyta</taxon>
        <taxon>Sphagnophytina</taxon>
        <taxon>Sphagnopsida</taxon>
        <taxon>Sphagnales</taxon>
        <taxon>Sphagnaceae</taxon>
        <taxon>Sphagnum</taxon>
    </lineage>
</organism>
<protein>
    <submittedName>
        <fullName evidence="3">Uncharacterized protein</fullName>
    </submittedName>
</protein>
<evidence type="ECO:0000313" key="3">
    <source>
        <dbReference type="EMBL" id="CAK9193684.1"/>
    </source>
</evidence>
<proteinExistence type="predicted"/>
<keyword evidence="2" id="KW-0472">Membrane</keyword>
<keyword evidence="2" id="KW-0812">Transmembrane</keyword>
<reference evidence="3" key="1">
    <citation type="submission" date="2024-02" db="EMBL/GenBank/DDBJ databases">
        <authorList>
            <consortium name="ELIXIR-Norway"/>
            <consortium name="Elixir Norway"/>
        </authorList>
    </citation>
    <scope>NUCLEOTIDE SEQUENCE</scope>
</reference>